<accession>A0A5N6TF86</accession>
<evidence type="ECO:0000313" key="2">
    <source>
        <dbReference type="EMBL" id="KAE8145044.1"/>
    </source>
</evidence>
<name>A0A5N6TF86_ASPAV</name>
<keyword evidence="3" id="KW-1185">Reference proteome</keyword>
<feature type="domain" description="DAGKc" evidence="1">
    <location>
        <begin position="98"/>
        <end position="242"/>
    </location>
</feature>
<keyword evidence="2" id="KW-0808">Transferase</keyword>
<dbReference type="GO" id="GO:0046512">
    <property type="term" value="P:sphingosine biosynthetic process"/>
    <property type="evidence" value="ECO:0007669"/>
    <property type="project" value="TreeGrafter"/>
</dbReference>
<dbReference type="AlphaFoldDB" id="A0A5N6TF86"/>
<dbReference type="GO" id="GO:0001727">
    <property type="term" value="F:lipid kinase activity"/>
    <property type="evidence" value="ECO:0007669"/>
    <property type="project" value="TreeGrafter"/>
</dbReference>
<dbReference type="OrthoDB" id="3853857at2759"/>
<reference evidence="2 3" key="1">
    <citation type="submission" date="2019-04" db="EMBL/GenBank/DDBJ databases">
        <title>Friends and foes A comparative genomics study of 23 Aspergillus species from section Flavi.</title>
        <authorList>
            <consortium name="DOE Joint Genome Institute"/>
            <person name="Kjaerbolling I."/>
            <person name="Vesth T."/>
            <person name="Frisvad J.C."/>
            <person name="Nybo J.L."/>
            <person name="Theobald S."/>
            <person name="Kildgaard S."/>
            <person name="Isbrandt T."/>
            <person name="Kuo A."/>
            <person name="Sato A."/>
            <person name="Lyhne E.K."/>
            <person name="Kogle M.E."/>
            <person name="Wiebenga A."/>
            <person name="Kun R.S."/>
            <person name="Lubbers R.J."/>
            <person name="Makela M.R."/>
            <person name="Barry K."/>
            <person name="Chovatia M."/>
            <person name="Clum A."/>
            <person name="Daum C."/>
            <person name="Haridas S."/>
            <person name="He G."/>
            <person name="LaButti K."/>
            <person name="Lipzen A."/>
            <person name="Mondo S."/>
            <person name="Riley R."/>
            <person name="Salamov A."/>
            <person name="Simmons B.A."/>
            <person name="Magnuson J.K."/>
            <person name="Henrissat B."/>
            <person name="Mortensen U.H."/>
            <person name="Larsen T.O."/>
            <person name="Devries R.P."/>
            <person name="Grigoriev I.V."/>
            <person name="Machida M."/>
            <person name="Baker S.E."/>
            <person name="Andersen M.R."/>
        </authorList>
    </citation>
    <scope>NUCLEOTIDE SEQUENCE [LARGE SCALE GENOMIC DNA]</scope>
    <source>
        <strain evidence="2 3">IBT 18842</strain>
    </source>
</reference>
<sequence>MSQSQRFTVEIIENSLRCYNERNEISLTVDDIVCILPNLRGTENHYEVVFLHRRSRHNGLEVEDCADLESIQVTSLPHLLLSQFLCSELPCHLHTDGSNPTNIHVVVSTASGIGAAKILYTRILKPLLLKLGLSNYHYHETQSPQTIFELCQSHFIACAEAGISQTIILLSGDGGVVDIIDAFYSTVKLLVVQPTIVLIPTGTGNATASSLGLMSKPTTGLRELLRGMPRPLPTFVAEFSPGAKYVIEGHASAFVGGSSLAQYKHPKIHGAVVASWGIHASLVANSDTTEYRKFGADRFKMAANQLLFPPNGAESHRYLGTVTLTRKKDEANREDIEILKSKEHMYMLVTLVPKLEKDFVISPKSVPLDGRLRVIHFGPARPEKVTQLMASAYQGGQHVYEESVLYSEIEGLHIQFHEIDEKWRRVCIDGKIVTVESGGWMHVYKEPRFLLNLLAPANIA</sequence>
<dbReference type="PANTHER" id="PTHR12358:SF108">
    <property type="entry name" value="DAGKC DOMAIN-CONTAINING PROTEIN"/>
    <property type="match status" value="1"/>
</dbReference>
<protein>
    <submittedName>
        <fullName evidence="2">ATP-NAD kinase-like domain-containing protein</fullName>
    </submittedName>
</protein>
<dbReference type="InterPro" id="IPR016064">
    <property type="entry name" value="NAD/diacylglycerol_kinase_sf"/>
</dbReference>
<dbReference type="EMBL" id="ML742395">
    <property type="protein sequence ID" value="KAE8145044.1"/>
    <property type="molecule type" value="Genomic_DNA"/>
</dbReference>
<dbReference type="Proteomes" id="UP000325780">
    <property type="component" value="Unassembled WGS sequence"/>
</dbReference>
<organism evidence="2 3">
    <name type="scientific">Aspergillus avenaceus</name>
    <dbReference type="NCBI Taxonomy" id="36643"/>
    <lineage>
        <taxon>Eukaryota</taxon>
        <taxon>Fungi</taxon>
        <taxon>Dikarya</taxon>
        <taxon>Ascomycota</taxon>
        <taxon>Pezizomycotina</taxon>
        <taxon>Eurotiomycetes</taxon>
        <taxon>Eurotiomycetidae</taxon>
        <taxon>Eurotiales</taxon>
        <taxon>Aspergillaceae</taxon>
        <taxon>Aspergillus</taxon>
        <taxon>Aspergillus subgen. Circumdati</taxon>
    </lineage>
</organism>
<keyword evidence="2" id="KW-0418">Kinase</keyword>
<dbReference type="PROSITE" id="PS50146">
    <property type="entry name" value="DAGK"/>
    <property type="match status" value="1"/>
</dbReference>
<dbReference type="SUPFAM" id="SSF111331">
    <property type="entry name" value="NAD kinase/diacylglycerol kinase-like"/>
    <property type="match status" value="1"/>
</dbReference>
<dbReference type="PANTHER" id="PTHR12358">
    <property type="entry name" value="SPHINGOSINE KINASE"/>
    <property type="match status" value="1"/>
</dbReference>
<dbReference type="InterPro" id="IPR050187">
    <property type="entry name" value="Lipid_Phosphate_FormReg"/>
</dbReference>
<dbReference type="Pfam" id="PF00781">
    <property type="entry name" value="DAGK_cat"/>
    <property type="match status" value="1"/>
</dbReference>
<evidence type="ECO:0000259" key="1">
    <source>
        <dbReference type="PROSITE" id="PS50146"/>
    </source>
</evidence>
<dbReference type="GO" id="GO:0005737">
    <property type="term" value="C:cytoplasm"/>
    <property type="evidence" value="ECO:0007669"/>
    <property type="project" value="TreeGrafter"/>
</dbReference>
<dbReference type="InterPro" id="IPR001206">
    <property type="entry name" value="Diacylglycerol_kinase_cat_dom"/>
</dbReference>
<evidence type="ECO:0000313" key="3">
    <source>
        <dbReference type="Proteomes" id="UP000325780"/>
    </source>
</evidence>
<dbReference type="Gene3D" id="3.40.50.10330">
    <property type="entry name" value="Probable inorganic polyphosphate/atp-NAD kinase, domain 1"/>
    <property type="match status" value="1"/>
</dbReference>
<proteinExistence type="predicted"/>
<dbReference type="InterPro" id="IPR017438">
    <property type="entry name" value="ATP-NAD_kinase_N"/>
</dbReference>
<dbReference type="GO" id="GO:0016020">
    <property type="term" value="C:membrane"/>
    <property type="evidence" value="ECO:0007669"/>
    <property type="project" value="TreeGrafter"/>
</dbReference>
<dbReference type="Gene3D" id="2.60.200.40">
    <property type="match status" value="1"/>
</dbReference>
<gene>
    <name evidence="2" type="ORF">BDV25DRAFT_165510</name>
</gene>